<dbReference type="Proteomes" id="UP000635606">
    <property type="component" value="Unassembled WGS sequence"/>
</dbReference>
<dbReference type="Gene3D" id="1.20.58.840">
    <property type="match status" value="1"/>
</dbReference>
<dbReference type="AlphaFoldDB" id="A0A8J3ZKW4"/>
<evidence type="ECO:0000313" key="2">
    <source>
        <dbReference type="EMBL" id="GIJ65957.1"/>
    </source>
</evidence>
<protein>
    <submittedName>
        <fullName evidence="2">Spectinomycin phosphotransferase</fullName>
    </submittedName>
</protein>
<dbReference type="EMBL" id="BOPH01000012">
    <property type="protein sequence ID" value="GIJ65957.1"/>
    <property type="molecule type" value="Genomic_DNA"/>
</dbReference>
<evidence type="ECO:0000259" key="1">
    <source>
        <dbReference type="Pfam" id="PF01636"/>
    </source>
</evidence>
<dbReference type="Gene3D" id="1.10.510.10">
    <property type="entry name" value="Transferase(Phosphotransferase) domain 1"/>
    <property type="match status" value="1"/>
</dbReference>
<comment type="caution">
    <text evidence="2">The sequence shown here is derived from an EMBL/GenBank/DDBJ whole genome shotgun (WGS) entry which is preliminary data.</text>
</comment>
<dbReference type="RefSeq" id="WP_203925954.1">
    <property type="nucleotide sequence ID" value="NZ_BOPH01000012.1"/>
</dbReference>
<feature type="domain" description="Aminoglycoside phosphotransferase" evidence="1">
    <location>
        <begin position="28"/>
        <end position="245"/>
    </location>
</feature>
<name>A0A8J3ZKW4_9ACTN</name>
<keyword evidence="3" id="KW-1185">Reference proteome</keyword>
<organism evidence="2 3">
    <name type="scientific">Virgisporangium ochraceum</name>
    <dbReference type="NCBI Taxonomy" id="65505"/>
    <lineage>
        <taxon>Bacteria</taxon>
        <taxon>Bacillati</taxon>
        <taxon>Actinomycetota</taxon>
        <taxon>Actinomycetes</taxon>
        <taxon>Micromonosporales</taxon>
        <taxon>Micromonosporaceae</taxon>
        <taxon>Virgisporangium</taxon>
    </lineage>
</organism>
<dbReference type="SUPFAM" id="SSF56112">
    <property type="entry name" value="Protein kinase-like (PK-like)"/>
    <property type="match status" value="1"/>
</dbReference>
<dbReference type="Pfam" id="PF01636">
    <property type="entry name" value="APH"/>
    <property type="match status" value="1"/>
</dbReference>
<reference evidence="2" key="1">
    <citation type="submission" date="2021-01" db="EMBL/GenBank/DDBJ databases">
        <title>Whole genome shotgun sequence of Virgisporangium ochraceum NBRC 16418.</title>
        <authorList>
            <person name="Komaki H."/>
            <person name="Tamura T."/>
        </authorList>
    </citation>
    <scope>NUCLEOTIDE SEQUENCE</scope>
    <source>
        <strain evidence="2">NBRC 16418</strain>
    </source>
</reference>
<sequence length="293" mass="31954">MDRIGALVEQGWGVAVAAVRRLDGGLDRNATTYEATGLDGRRYFVKLRTGPAEVAVPQHLHRTGVTAVVAPTGAPLLADDGTQVLLYPFVDGHGCWTTGFTDEQYVAYGRIIAAVHAATVPPGVPVETFDPSSVALLRSLAGRAEENDELAALWRAHAGPIELLCDRAEALRAAARATQPVLCHGDIHTGNVLAGPDGKLSIVDWDAPLHAPRERDLVFVLAGPWGEQVVTERRRALFFQGYGRYEVHRPTLDYYHAERVVDDLGQFALSVLDPASDEETRRTALHWMRRNLG</sequence>
<dbReference type="InterPro" id="IPR011009">
    <property type="entry name" value="Kinase-like_dom_sf"/>
</dbReference>
<dbReference type="Gene3D" id="3.30.200.20">
    <property type="entry name" value="Phosphorylase Kinase, domain 1"/>
    <property type="match status" value="1"/>
</dbReference>
<proteinExistence type="predicted"/>
<dbReference type="InterPro" id="IPR002575">
    <property type="entry name" value="Aminoglycoside_PTrfase"/>
</dbReference>
<accession>A0A8J3ZKW4</accession>
<gene>
    <name evidence="2" type="ORF">Voc01_008740</name>
</gene>
<evidence type="ECO:0000313" key="3">
    <source>
        <dbReference type="Proteomes" id="UP000635606"/>
    </source>
</evidence>